<evidence type="ECO:0000313" key="7">
    <source>
        <dbReference type="EMBL" id="KIQ67401.1"/>
    </source>
</evidence>
<dbReference type="CDD" id="cd16432">
    <property type="entry name" value="CheB_Rec"/>
    <property type="match status" value="1"/>
</dbReference>
<evidence type="ECO:0000256" key="5">
    <source>
        <dbReference type="SAM" id="MobiDB-lite"/>
    </source>
</evidence>
<dbReference type="PANTHER" id="PTHR42872">
    <property type="entry name" value="PROTEIN-GLUTAMATE METHYLESTERASE/PROTEIN-GLUTAMINE GLUTAMINASE"/>
    <property type="match status" value="1"/>
</dbReference>
<dbReference type="EMBL" id="AONG01000022">
    <property type="protein sequence ID" value="KIQ67401.1"/>
    <property type="molecule type" value="Genomic_DNA"/>
</dbReference>
<accession>A0A0D0P741</accession>
<name>A0A0D0P741_9RHOB</name>
<feature type="active site" evidence="4">
    <location>
        <position position="168"/>
    </location>
</feature>
<organism evidence="7 8">
    <name type="scientific">Wenxinia marina DSM 24838</name>
    <dbReference type="NCBI Taxonomy" id="1123501"/>
    <lineage>
        <taxon>Bacteria</taxon>
        <taxon>Pseudomonadati</taxon>
        <taxon>Pseudomonadota</taxon>
        <taxon>Alphaproteobacteria</taxon>
        <taxon>Rhodobacterales</taxon>
        <taxon>Roseobacteraceae</taxon>
        <taxon>Wenxinia</taxon>
    </lineage>
</organism>
<dbReference type="RefSeq" id="WP_018301622.1">
    <property type="nucleotide sequence ID" value="NZ_KB902278.1"/>
</dbReference>
<dbReference type="Proteomes" id="UP000035100">
    <property type="component" value="Unassembled WGS sequence"/>
</dbReference>
<feature type="domain" description="CheB-type methylesterase" evidence="6">
    <location>
        <begin position="130"/>
        <end position="321"/>
    </location>
</feature>
<dbReference type="SUPFAM" id="SSF52738">
    <property type="entry name" value="Methylesterase CheB, C-terminal domain"/>
    <property type="match status" value="1"/>
</dbReference>
<feature type="compositionally biased region" description="Pro residues" evidence="5">
    <location>
        <begin position="110"/>
        <end position="119"/>
    </location>
</feature>
<evidence type="ECO:0000256" key="2">
    <source>
        <dbReference type="ARBA" id="ARBA00039140"/>
    </source>
</evidence>
<dbReference type="GO" id="GO:0008984">
    <property type="term" value="F:protein-glutamate methylesterase activity"/>
    <property type="evidence" value="ECO:0007669"/>
    <property type="project" value="UniProtKB-EC"/>
</dbReference>
<comment type="catalytic activity">
    <reaction evidence="3">
        <text>[protein]-L-glutamate 5-O-methyl ester + H2O = L-glutamyl-[protein] + methanol + H(+)</text>
        <dbReference type="Rhea" id="RHEA:23236"/>
        <dbReference type="Rhea" id="RHEA-COMP:10208"/>
        <dbReference type="Rhea" id="RHEA-COMP:10311"/>
        <dbReference type="ChEBI" id="CHEBI:15377"/>
        <dbReference type="ChEBI" id="CHEBI:15378"/>
        <dbReference type="ChEBI" id="CHEBI:17790"/>
        <dbReference type="ChEBI" id="CHEBI:29973"/>
        <dbReference type="ChEBI" id="CHEBI:82795"/>
        <dbReference type="EC" id="3.1.1.61"/>
    </reaction>
</comment>
<dbReference type="InterPro" id="IPR035909">
    <property type="entry name" value="CheB_C"/>
</dbReference>
<feature type="active site" evidence="4">
    <location>
        <position position="142"/>
    </location>
</feature>
<protein>
    <recommendedName>
        <fullName evidence="2">protein-glutamate methylesterase</fullName>
        <ecNumber evidence="2">3.1.1.61</ecNumber>
    </recommendedName>
</protein>
<dbReference type="Gene3D" id="3.40.50.180">
    <property type="entry name" value="Methylesterase CheB, C-terminal domain"/>
    <property type="match status" value="1"/>
</dbReference>
<dbReference type="PANTHER" id="PTHR42872:SF6">
    <property type="entry name" value="PROTEIN-GLUTAMATE METHYLESTERASE_PROTEIN-GLUTAMINE GLUTAMINASE"/>
    <property type="match status" value="1"/>
</dbReference>
<dbReference type="PATRIC" id="fig|1123501.6.peg.3951"/>
<feature type="active site" evidence="4">
    <location>
        <position position="263"/>
    </location>
</feature>
<dbReference type="OrthoDB" id="9793421at2"/>
<dbReference type="GO" id="GO:0000156">
    <property type="term" value="F:phosphorelay response regulator activity"/>
    <property type="evidence" value="ECO:0007669"/>
    <property type="project" value="InterPro"/>
</dbReference>
<evidence type="ECO:0000256" key="1">
    <source>
        <dbReference type="ARBA" id="ARBA00022801"/>
    </source>
</evidence>
<dbReference type="AlphaFoldDB" id="A0A0D0P741"/>
<evidence type="ECO:0000256" key="4">
    <source>
        <dbReference type="PROSITE-ProRule" id="PRU00050"/>
    </source>
</evidence>
<dbReference type="GO" id="GO:0005737">
    <property type="term" value="C:cytoplasm"/>
    <property type="evidence" value="ECO:0007669"/>
    <property type="project" value="InterPro"/>
</dbReference>
<sequence length="323" mass="33273">MSGILIAHRNPVRRDRLVRAVEAAPGRHLVAAVADLTAAYHVSEHTRPAVALVSEDLAALPEFEVMVLLFRALAIRCIVLADGQAGSRRSLVEGVERMPMDDVLGRPDLPGGPVPPVTPPKTAGPAPAAEFASDRLILIGASTGGVDALIKVLGAFPSDCPPTLVVQHTGGAFSAGLARLIDSHVAPKVAEAAEGERLTAGKVLIAPGSDRHLTVASRGTLVCRLEDGAAISGHRPSVDALFRSAIPLAPRVVAALLTGMGRDGAAGLTDLRRAGAATFGQDEATSVVYGMPRVAYELGGVGRQLPVTAIGQALLSACRRVPA</sequence>
<dbReference type="PROSITE" id="PS50122">
    <property type="entry name" value="CHEB"/>
    <property type="match status" value="1"/>
</dbReference>
<dbReference type="EC" id="3.1.1.61" evidence="2"/>
<dbReference type="STRING" id="1123501.Wenmar_03823"/>
<comment type="caution">
    <text evidence="7">The sequence shown here is derived from an EMBL/GenBank/DDBJ whole genome shotgun (WGS) entry which is preliminary data.</text>
</comment>
<feature type="region of interest" description="Disordered" evidence="5">
    <location>
        <begin position="107"/>
        <end position="126"/>
    </location>
</feature>
<dbReference type="eggNOG" id="COG2201">
    <property type="taxonomic scope" value="Bacteria"/>
</dbReference>
<dbReference type="InterPro" id="IPR000673">
    <property type="entry name" value="Sig_transdc_resp-reg_Me-estase"/>
</dbReference>
<gene>
    <name evidence="7" type="ORF">Wenmar_03823</name>
</gene>
<evidence type="ECO:0000259" key="6">
    <source>
        <dbReference type="PROSITE" id="PS50122"/>
    </source>
</evidence>
<evidence type="ECO:0000313" key="8">
    <source>
        <dbReference type="Proteomes" id="UP000035100"/>
    </source>
</evidence>
<dbReference type="GO" id="GO:0006935">
    <property type="term" value="P:chemotaxis"/>
    <property type="evidence" value="ECO:0007669"/>
    <property type="project" value="UniProtKB-UniRule"/>
</dbReference>
<evidence type="ECO:0000256" key="3">
    <source>
        <dbReference type="ARBA" id="ARBA00048267"/>
    </source>
</evidence>
<keyword evidence="8" id="KW-1185">Reference proteome</keyword>
<dbReference type="Pfam" id="PF01339">
    <property type="entry name" value="CheB_methylest"/>
    <property type="match status" value="1"/>
</dbReference>
<proteinExistence type="predicted"/>
<reference evidence="7 8" key="1">
    <citation type="submission" date="2013-01" db="EMBL/GenBank/DDBJ databases">
        <authorList>
            <person name="Fiebig A."/>
            <person name="Goeker M."/>
            <person name="Klenk H.-P.P."/>
        </authorList>
    </citation>
    <scope>NUCLEOTIDE SEQUENCE [LARGE SCALE GENOMIC DNA]</scope>
    <source>
        <strain evidence="7 8">DSM 24838</strain>
    </source>
</reference>
<keyword evidence="4" id="KW-0145">Chemotaxis</keyword>
<keyword evidence="1 4" id="KW-0378">Hydrolase</keyword>